<reference evidence="6" key="1">
    <citation type="submission" date="2020-05" db="EMBL/GenBank/DDBJ databases">
        <authorList>
            <person name="Chiriac C."/>
            <person name="Salcher M."/>
            <person name="Ghai R."/>
            <person name="Kavagutti S V."/>
        </authorList>
    </citation>
    <scope>NUCLEOTIDE SEQUENCE</scope>
</reference>
<evidence type="ECO:0000313" key="2">
    <source>
        <dbReference type="EMBL" id="CAB4760536.1"/>
    </source>
</evidence>
<dbReference type="EMBL" id="CAFBMF010000003">
    <property type="protein sequence ID" value="CAB4888062.1"/>
    <property type="molecule type" value="Genomic_DNA"/>
</dbReference>
<name>A0A6J7QMI1_9ZZZZ</name>
<gene>
    <name evidence="1" type="ORF">UFOPK2658_00199</name>
    <name evidence="2" type="ORF">UFOPK2880_00076</name>
    <name evidence="3" type="ORF">UFOPK3004_00717</name>
    <name evidence="4" type="ORF">UFOPK3304_00278</name>
    <name evidence="5" type="ORF">UFOPK3494_00099</name>
    <name evidence="6" type="ORF">UFOPK4134_00039</name>
</gene>
<dbReference type="EMBL" id="CAFBPS010000001">
    <property type="protein sequence ID" value="CAB5016843.1"/>
    <property type="molecule type" value="Genomic_DNA"/>
</dbReference>
<accession>A0A6J7QMI1</accession>
<dbReference type="InterPro" id="IPR043777">
    <property type="entry name" value="DUF5719"/>
</dbReference>
<sequence>MNRRLGLYVALILIVGLAINMSGKSGETSNAVFSNSVLPGTPAIMRNNQSVTNTWFCAGTSAAGESDNGTYGGEVVISNPLKTPVTGLLTILTSDQAPITQQINADPRSQLVIDINSLVSAQYASAFVELNDSAASVEQRALHPAGAAVSPCANRTSDQWYFADGFSAESSDLRLILTNPYLSPAIVNIEVATENGQRTPTNLQGFVIPAQSIRVLNIPESGFRDERTLAISVVATSGRIVAAKDQQYLGAGRLGHVLTLGSPSTSDQWWFADGEKGAGISETYMIFNPTDQDALADVVILGLDPAVASIQPTTLTIPAHDVVPFDVSAIVGLPDGPHGGAVSGQSGAQLVVERILTKPAGTSVATTAVLGVQRGFQSMRWSVPTSTTIAIEDVLIVLNTSPTDGVVTVYSVGPGGEEPVAGLSDIPIAANGLLLIDLVDPLAFGRELEVVSDQLILVERRLERTPTLRGRSGSLAIPEMPAS</sequence>
<dbReference type="Pfam" id="PF18986">
    <property type="entry name" value="DUF5719"/>
    <property type="match status" value="2"/>
</dbReference>
<protein>
    <submittedName>
        <fullName evidence="6">Unannotated protein</fullName>
    </submittedName>
</protein>
<proteinExistence type="predicted"/>
<dbReference type="EMBL" id="CAFBLJ010000008">
    <property type="protein sequence ID" value="CAB4857782.1"/>
    <property type="molecule type" value="Genomic_DNA"/>
</dbReference>
<organism evidence="6">
    <name type="scientific">freshwater metagenome</name>
    <dbReference type="NCBI Taxonomy" id="449393"/>
    <lineage>
        <taxon>unclassified sequences</taxon>
        <taxon>metagenomes</taxon>
        <taxon>ecological metagenomes</taxon>
    </lineage>
</organism>
<dbReference type="EMBL" id="CAFAAL010000047">
    <property type="protein sequence ID" value="CAB4801747.1"/>
    <property type="molecule type" value="Genomic_DNA"/>
</dbReference>
<dbReference type="EMBL" id="CAEZZP010000002">
    <property type="protein sequence ID" value="CAB4760536.1"/>
    <property type="molecule type" value="Genomic_DNA"/>
</dbReference>
<dbReference type="EMBL" id="CAEZYH010000004">
    <property type="protein sequence ID" value="CAB4707753.1"/>
    <property type="molecule type" value="Genomic_DNA"/>
</dbReference>
<dbReference type="AlphaFoldDB" id="A0A6J7QMI1"/>
<dbReference type="InterPro" id="IPR036698">
    <property type="entry name" value="TM1070-like_sf"/>
</dbReference>
<dbReference type="Gene3D" id="2.60.290.11">
    <property type="entry name" value="TM1070-like"/>
    <property type="match status" value="1"/>
</dbReference>
<evidence type="ECO:0000313" key="4">
    <source>
        <dbReference type="EMBL" id="CAB4857782.1"/>
    </source>
</evidence>
<evidence type="ECO:0000313" key="1">
    <source>
        <dbReference type="EMBL" id="CAB4707753.1"/>
    </source>
</evidence>
<evidence type="ECO:0000313" key="6">
    <source>
        <dbReference type="EMBL" id="CAB5016843.1"/>
    </source>
</evidence>
<evidence type="ECO:0000313" key="5">
    <source>
        <dbReference type="EMBL" id="CAB4888062.1"/>
    </source>
</evidence>
<evidence type="ECO:0000313" key="3">
    <source>
        <dbReference type="EMBL" id="CAB4801747.1"/>
    </source>
</evidence>